<dbReference type="PANTHER" id="PTHR30203">
    <property type="entry name" value="OUTER MEMBRANE CATION EFFLUX PROTEIN"/>
    <property type="match status" value="1"/>
</dbReference>
<accession>A0ABT3JCH3</accession>
<organism evidence="3 4">
    <name type="scientific">Sphingomonas arvum</name>
    <dbReference type="NCBI Taxonomy" id="2992113"/>
    <lineage>
        <taxon>Bacteria</taxon>
        <taxon>Pseudomonadati</taxon>
        <taxon>Pseudomonadota</taxon>
        <taxon>Alphaproteobacteria</taxon>
        <taxon>Sphingomonadales</taxon>
        <taxon>Sphingomonadaceae</taxon>
        <taxon>Sphingomonas</taxon>
    </lineage>
</organism>
<gene>
    <name evidence="3" type="ORF">OMW55_01555</name>
</gene>
<evidence type="ECO:0000313" key="3">
    <source>
        <dbReference type="EMBL" id="MCW3796496.1"/>
    </source>
</evidence>
<dbReference type="EMBL" id="JAPDOB010000001">
    <property type="protein sequence ID" value="MCW3796496.1"/>
    <property type="molecule type" value="Genomic_DNA"/>
</dbReference>
<proteinExistence type="inferred from homology"/>
<dbReference type="Pfam" id="PF02321">
    <property type="entry name" value="OEP"/>
    <property type="match status" value="2"/>
</dbReference>
<comment type="caution">
    <text evidence="3">The sequence shown here is derived from an EMBL/GenBank/DDBJ whole genome shotgun (WGS) entry which is preliminary data.</text>
</comment>
<keyword evidence="2" id="KW-0564">Palmitate</keyword>
<protein>
    <submittedName>
        <fullName evidence="3">Efflux transporter outer membrane subunit</fullName>
    </submittedName>
</protein>
<name>A0ABT3JCH3_9SPHN</name>
<keyword evidence="2" id="KW-0472">Membrane</keyword>
<keyword evidence="2" id="KW-0732">Signal</keyword>
<feature type="signal peptide" evidence="2">
    <location>
        <begin position="1"/>
        <end position="19"/>
    </location>
</feature>
<reference evidence="3 4" key="1">
    <citation type="submission" date="2022-10" db="EMBL/GenBank/DDBJ databases">
        <title>Sphingomonas sp.</title>
        <authorList>
            <person name="Jin C."/>
        </authorList>
    </citation>
    <scope>NUCLEOTIDE SEQUENCE [LARGE SCALE GENOMIC DNA]</scope>
    <source>
        <strain evidence="3 4">BN140010</strain>
    </source>
</reference>
<evidence type="ECO:0000313" key="4">
    <source>
        <dbReference type="Proteomes" id="UP001526246"/>
    </source>
</evidence>
<feature type="chain" id="PRO_5044981297" evidence="2">
    <location>
        <begin position="20"/>
        <end position="464"/>
    </location>
</feature>
<dbReference type="Gene3D" id="1.20.1600.10">
    <property type="entry name" value="Outer membrane efflux proteins (OEP)"/>
    <property type="match status" value="1"/>
</dbReference>
<dbReference type="InterPro" id="IPR003423">
    <property type="entry name" value="OMP_efflux"/>
</dbReference>
<evidence type="ECO:0000256" key="2">
    <source>
        <dbReference type="RuleBase" id="RU362097"/>
    </source>
</evidence>
<dbReference type="NCBIfam" id="TIGR01845">
    <property type="entry name" value="outer_NodT"/>
    <property type="match status" value="1"/>
</dbReference>
<dbReference type="RefSeq" id="WP_264881970.1">
    <property type="nucleotide sequence ID" value="NZ_JAPDOB010000001.1"/>
</dbReference>
<dbReference type="PANTHER" id="PTHR30203:SF25">
    <property type="entry name" value="OUTER MEMBRANE PROTEIN-RELATED"/>
    <property type="match status" value="1"/>
</dbReference>
<dbReference type="SUPFAM" id="SSF56954">
    <property type="entry name" value="Outer membrane efflux proteins (OEP)"/>
    <property type="match status" value="1"/>
</dbReference>
<keyword evidence="4" id="KW-1185">Reference proteome</keyword>
<keyword evidence="2" id="KW-1134">Transmembrane beta strand</keyword>
<keyword evidence="2" id="KW-0812">Transmembrane</keyword>
<dbReference type="InterPro" id="IPR010131">
    <property type="entry name" value="MdtP/NodT-like"/>
</dbReference>
<dbReference type="Proteomes" id="UP001526246">
    <property type="component" value="Unassembled WGS sequence"/>
</dbReference>
<sequence>MTRLLLVSSAAALALAGCAAGPDYGLPRTPAPIAAERGTFARANQGEVASEPAARWWEALNDASLNALVAEGLSKAPSLKAAAARVRQARAALGEARTIGLPTAGASATAIGAHLPDGGPIQNGVLYSLGADASWEVDLWGARRRGTEQETAQVGTAQARLADAQVTLSSDIARTYVALRANQTSQALLEQQAAIDAELVQLAAQRYRAGTTPAQTVGGARATAARTAGQLAQSNAERQVLLDKLALLTGSEPGSLDARLGPASVPLPPASVAVGDPTGLLRRRPDIRIAERQLASATAQVGIDVAKQFPKVSFMGLIGLGGSGPTDAFDPSNLTALALPRINWSFLDFGRNKARVRGSEAARDAAEAEYRQQVLAALQDAEASLTRFGSRRIELAQASTSSGHVGSVARLQAQRARAGTIAQADALEARRRQFDAELAEVEARSALTISYIDLSKALGLGWRT</sequence>
<comment type="subcellular location">
    <subcellularLocation>
        <location evidence="2">Cell membrane</location>
        <topology evidence="2">Lipid-anchor</topology>
    </subcellularLocation>
</comment>
<comment type="similarity">
    <text evidence="1 2">Belongs to the outer membrane factor (OMF) (TC 1.B.17) family.</text>
</comment>
<evidence type="ECO:0000256" key="1">
    <source>
        <dbReference type="ARBA" id="ARBA00007613"/>
    </source>
</evidence>
<dbReference type="PROSITE" id="PS51257">
    <property type="entry name" value="PROKAR_LIPOPROTEIN"/>
    <property type="match status" value="1"/>
</dbReference>
<dbReference type="Gene3D" id="2.20.200.10">
    <property type="entry name" value="Outer membrane efflux proteins (OEP)"/>
    <property type="match status" value="1"/>
</dbReference>
<keyword evidence="2" id="KW-0449">Lipoprotein</keyword>